<reference evidence="3" key="1">
    <citation type="submission" date="2018-11" db="EMBL/GenBank/DDBJ databases">
        <authorList>
            <person name="Alioto T."/>
            <person name="Alioto T."/>
        </authorList>
    </citation>
    <scope>NUCLEOTIDE SEQUENCE</scope>
</reference>
<dbReference type="OrthoDB" id="10006996at2759"/>
<keyword evidence="4" id="KW-1185">Reference proteome</keyword>
<evidence type="ECO:0000313" key="3">
    <source>
        <dbReference type="EMBL" id="VDI08303.1"/>
    </source>
</evidence>
<dbReference type="SUPFAM" id="SSF48726">
    <property type="entry name" value="Immunoglobulin"/>
    <property type="match status" value="1"/>
</dbReference>
<feature type="domain" description="Ig-like" evidence="2">
    <location>
        <begin position="37"/>
        <end position="129"/>
    </location>
</feature>
<keyword evidence="1" id="KW-1133">Transmembrane helix</keyword>
<keyword evidence="1" id="KW-0812">Transmembrane</keyword>
<dbReference type="InterPro" id="IPR036179">
    <property type="entry name" value="Ig-like_dom_sf"/>
</dbReference>
<keyword evidence="1" id="KW-0472">Membrane</keyword>
<protein>
    <recommendedName>
        <fullName evidence="2">Ig-like domain-containing protein</fullName>
    </recommendedName>
</protein>
<dbReference type="EMBL" id="UYJE01002159">
    <property type="protein sequence ID" value="VDI08303.1"/>
    <property type="molecule type" value="Genomic_DNA"/>
</dbReference>
<evidence type="ECO:0000256" key="1">
    <source>
        <dbReference type="SAM" id="Phobius"/>
    </source>
</evidence>
<dbReference type="Proteomes" id="UP000596742">
    <property type="component" value="Unassembled WGS sequence"/>
</dbReference>
<feature type="transmembrane region" description="Helical" evidence="1">
    <location>
        <begin position="176"/>
        <end position="200"/>
    </location>
</feature>
<organism evidence="3 4">
    <name type="scientific">Mytilus galloprovincialis</name>
    <name type="common">Mediterranean mussel</name>
    <dbReference type="NCBI Taxonomy" id="29158"/>
    <lineage>
        <taxon>Eukaryota</taxon>
        <taxon>Metazoa</taxon>
        <taxon>Spiralia</taxon>
        <taxon>Lophotrochozoa</taxon>
        <taxon>Mollusca</taxon>
        <taxon>Bivalvia</taxon>
        <taxon>Autobranchia</taxon>
        <taxon>Pteriomorphia</taxon>
        <taxon>Mytilida</taxon>
        <taxon>Mytiloidea</taxon>
        <taxon>Mytilidae</taxon>
        <taxon>Mytilinae</taxon>
        <taxon>Mytilus</taxon>
    </lineage>
</organism>
<dbReference type="PROSITE" id="PS51257">
    <property type="entry name" value="PROKAR_LIPOPROTEIN"/>
    <property type="match status" value="1"/>
</dbReference>
<accession>A0A8B6CP41</accession>
<dbReference type="InterPro" id="IPR003599">
    <property type="entry name" value="Ig_sub"/>
</dbReference>
<dbReference type="InterPro" id="IPR007110">
    <property type="entry name" value="Ig-like_dom"/>
</dbReference>
<evidence type="ECO:0000259" key="2">
    <source>
        <dbReference type="PROSITE" id="PS50835"/>
    </source>
</evidence>
<dbReference type="Gene3D" id="2.60.40.10">
    <property type="entry name" value="Immunoglobulins"/>
    <property type="match status" value="1"/>
</dbReference>
<dbReference type="PROSITE" id="PS50835">
    <property type="entry name" value="IG_LIKE"/>
    <property type="match status" value="1"/>
</dbReference>
<sequence length="349" mass="39174">MSKTSHQTVLITSSCVHFSIYLAVDSEPTTLIKSAVGKTVLLRCQNVQGKRVRQWLQPTVTDKGYYSETLTDGWSVNTNLNNYNRLRIVGGENGNQYNLEISNVTKNDSGKYRCTIEGVNTTSYILKVNEPQSTTLEYVPISELGDTSSVDSISELKVRPAIENVTEVVSSDDFNIGMYLIPLIASGVILLIGIVTFLLFQTQRRYIAVLKTERSVSGIREVNNSIDRAQTPGNTNESSNDIVHQPNSLSSAQTISREQLQVDRTTENLQQEPPLGVASDTANQYERFNDRRQNVQHIYDECEIKLDASATELRRREDDPPIYDECGNVYEALITEHSENNEVNAHIYL</sequence>
<dbReference type="SMART" id="SM00409">
    <property type="entry name" value="IG"/>
    <property type="match status" value="1"/>
</dbReference>
<dbReference type="AlphaFoldDB" id="A0A8B6CP41"/>
<proteinExistence type="predicted"/>
<gene>
    <name evidence="3" type="ORF">MGAL_10B054183</name>
</gene>
<comment type="caution">
    <text evidence="3">The sequence shown here is derived from an EMBL/GenBank/DDBJ whole genome shotgun (WGS) entry which is preliminary data.</text>
</comment>
<name>A0A8B6CP41_MYTGA</name>
<dbReference type="InterPro" id="IPR013783">
    <property type="entry name" value="Ig-like_fold"/>
</dbReference>
<evidence type="ECO:0000313" key="4">
    <source>
        <dbReference type="Proteomes" id="UP000596742"/>
    </source>
</evidence>